<sequence>MSSDPSLFDTPELHVPSVTVFCDGGSRGNPGPAAIGAVVLDTRSDPAQLLDSVSECIGVATNNVAEYKALIAGLRAAQKFSPIEVKVRADSELLIRQLEGRYRVKNAGLQPLHREAASLLSTFPKFELQHVRREFNTEADALVNAALDAPLKAVE</sequence>
<dbReference type="GO" id="GO:0004523">
    <property type="term" value="F:RNA-DNA hybrid ribonuclease activity"/>
    <property type="evidence" value="ECO:0007669"/>
    <property type="project" value="InterPro"/>
</dbReference>
<dbReference type="SUPFAM" id="SSF53098">
    <property type="entry name" value="Ribonuclease H-like"/>
    <property type="match status" value="1"/>
</dbReference>
<dbReference type="EMBL" id="CAFBNL010000027">
    <property type="protein sequence ID" value="CAB4950394.1"/>
    <property type="molecule type" value="Genomic_DNA"/>
</dbReference>
<dbReference type="GO" id="GO:0003676">
    <property type="term" value="F:nucleic acid binding"/>
    <property type="evidence" value="ECO:0007669"/>
    <property type="project" value="InterPro"/>
</dbReference>
<dbReference type="PANTHER" id="PTHR46387:SF2">
    <property type="entry name" value="RIBONUCLEASE HI"/>
    <property type="match status" value="1"/>
</dbReference>
<name>A0A6J7K8A6_9ZZZZ</name>
<dbReference type="InterPro" id="IPR036397">
    <property type="entry name" value="RNaseH_sf"/>
</dbReference>
<gene>
    <name evidence="2" type="ORF">UFOPK3789_00644</name>
</gene>
<organism evidence="2">
    <name type="scientific">freshwater metagenome</name>
    <dbReference type="NCBI Taxonomy" id="449393"/>
    <lineage>
        <taxon>unclassified sequences</taxon>
        <taxon>metagenomes</taxon>
        <taxon>ecological metagenomes</taxon>
    </lineage>
</organism>
<feature type="domain" description="RNase H type-1" evidence="1">
    <location>
        <begin position="14"/>
        <end position="148"/>
    </location>
</feature>
<dbReference type="InterPro" id="IPR012337">
    <property type="entry name" value="RNaseH-like_sf"/>
</dbReference>
<evidence type="ECO:0000259" key="1">
    <source>
        <dbReference type="PROSITE" id="PS50879"/>
    </source>
</evidence>
<dbReference type="InterPro" id="IPR002156">
    <property type="entry name" value="RNaseH_domain"/>
</dbReference>
<accession>A0A6J7K8A6</accession>
<dbReference type="PANTHER" id="PTHR46387">
    <property type="entry name" value="POLYNUCLEOTIDYL TRANSFERASE, RIBONUCLEASE H-LIKE SUPERFAMILY PROTEIN"/>
    <property type="match status" value="1"/>
</dbReference>
<proteinExistence type="predicted"/>
<dbReference type="AlphaFoldDB" id="A0A6J7K8A6"/>
<dbReference type="Gene3D" id="3.30.420.10">
    <property type="entry name" value="Ribonuclease H-like superfamily/Ribonuclease H"/>
    <property type="match status" value="1"/>
</dbReference>
<evidence type="ECO:0000313" key="2">
    <source>
        <dbReference type="EMBL" id="CAB4950394.1"/>
    </source>
</evidence>
<dbReference type="CDD" id="cd09279">
    <property type="entry name" value="RNase_HI_like"/>
    <property type="match status" value="1"/>
</dbReference>
<protein>
    <submittedName>
        <fullName evidence="2">Unannotated protein</fullName>
    </submittedName>
</protein>
<dbReference type="PROSITE" id="PS50879">
    <property type="entry name" value="RNASE_H_1"/>
    <property type="match status" value="1"/>
</dbReference>
<reference evidence="2" key="1">
    <citation type="submission" date="2020-05" db="EMBL/GenBank/DDBJ databases">
        <authorList>
            <person name="Chiriac C."/>
            <person name="Salcher M."/>
            <person name="Ghai R."/>
            <person name="Kavagutti S V."/>
        </authorList>
    </citation>
    <scope>NUCLEOTIDE SEQUENCE</scope>
</reference>
<dbReference type="Pfam" id="PF13456">
    <property type="entry name" value="RVT_3"/>
    <property type="match status" value="1"/>
</dbReference>